<evidence type="ECO:0000256" key="5">
    <source>
        <dbReference type="ARBA" id="ARBA00022826"/>
    </source>
</evidence>
<feature type="compositionally biased region" description="Polar residues" evidence="13">
    <location>
        <begin position="680"/>
        <end position="695"/>
    </location>
</feature>
<dbReference type="OMA" id="VYLETCC"/>
<name>A0A553P4V6_TIGCA</name>
<evidence type="ECO:0000256" key="11">
    <source>
        <dbReference type="ARBA" id="ARBA00023303"/>
    </source>
</evidence>
<keyword evidence="10 14" id="KW-0472">Membrane</keyword>
<dbReference type="Pfam" id="PF02214">
    <property type="entry name" value="BTB_2"/>
    <property type="match status" value="1"/>
</dbReference>
<dbReference type="Gene3D" id="1.10.287.70">
    <property type="match status" value="1"/>
</dbReference>
<comment type="subcellular location">
    <subcellularLocation>
        <location evidence="1">Membrane</location>
        <topology evidence="1">Multi-pass membrane protein</topology>
    </subcellularLocation>
</comment>
<dbReference type="EMBL" id="VCGU01000008">
    <property type="protein sequence ID" value="TRY72708.1"/>
    <property type="molecule type" value="Genomic_DNA"/>
</dbReference>
<dbReference type="OrthoDB" id="296522at2759"/>
<dbReference type="Gene3D" id="3.30.710.10">
    <property type="entry name" value="Potassium Channel Kv1.1, Chain A"/>
    <property type="match status" value="1"/>
</dbReference>
<keyword evidence="12" id="KW-0175">Coiled coil</keyword>
<keyword evidence="8 14" id="KW-1133">Transmembrane helix</keyword>
<proteinExistence type="predicted"/>
<dbReference type="InterPro" id="IPR027359">
    <property type="entry name" value="Volt_channel_dom_sf"/>
</dbReference>
<sequence>MSSIGDRLKKGGPPLASIESLLSCEAKSTPRSENNTLHEAELFEPVRNSAAAAVTSPLAMATGRGNGGPPPDNHHQASAPSSPILSFEDFQKLPNDKQSEEIFKLLAMLTPFASEVSSLRGSVESALNRIGELEQVNRMGLGLACTAAQGKIFKGSGNPYEDPEGSPRSGTPLLRDLMSDSTPPDQFIIAKSRQMNRRVTLNVGGVRHEVMWKMLEGIPRSRLGRLALQAPTHDKILDLCDAYSLVDNEYFFDRHPRSFNSILNFYRTGKLHVVDEMCVMAFTDDLDFWGIDEVYLETCCQNKFNTRKEHIVDEMKKEAANISKEVEEDFGDGKFAKYQKCLWDLIEKPHTSTAAKVISVISIAFVVVSTVGMTLNTMPSIQHRSPEGEAIDNPKLALIEAVCISWFTIEYLLRFAGSPQKWEFVKGAMNVIDVLAILPYYVSLFLMEPEHITPGDVQTTTTTTTLASIEVEEEGGASFDDVRRIIQVFRIMRIMRIFKLARHSTGLQSIAFTLKNSYKELGLLMLFLAMGVLIFSSLCYFAEKEEPDTDFSSIPASFWWAIITMTTVGYGDMAPVTGFGKAVGTCCAISGVLVMALPIPIIVNNFAEFYNEQIKREKAIKRKEALELAKKEEEEARLAEVEGLVDLLQKEPGPFKSPPLSPPDGLTIRQANSLRDHVGSRSSILRENSIRNNSMGDRHSIR</sequence>
<feature type="domain" description="BTB" evidence="15">
    <location>
        <begin position="197"/>
        <end position="306"/>
    </location>
</feature>
<keyword evidence="17" id="KW-1185">Reference proteome</keyword>
<feature type="transmembrane region" description="Helical" evidence="14">
    <location>
        <begin position="521"/>
        <end position="541"/>
    </location>
</feature>
<evidence type="ECO:0000256" key="14">
    <source>
        <dbReference type="SAM" id="Phobius"/>
    </source>
</evidence>
<protein>
    <recommendedName>
        <fullName evidence="15">BTB domain-containing protein</fullName>
    </recommendedName>
</protein>
<feature type="region of interest" description="Disordered" evidence="13">
    <location>
        <begin position="678"/>
        <end position="702"/>
    </location>
</feature>
<dbReference type="SMART" id="SM00225">
    <property type="entry name" value="BTB"/>
    <property type="match status" value="1"/>
</dbReference>
<feature type="region of interest" description="Disordered" evidence="13">
    <location>
        <begin position="54"/>
        <end position="81"/>
    </location>
</feature>
<feature type="coiled-coil region" evidence="12">
    <location>
        <begin position="611"/>
        <end position="651"/>
    </location>
</feature>
<dbReference type="PANTHER" id="PTHR11537:SF254">
    <property type="entry name" value="POTASSIUM VOLTAGE-GATED CHANNEL PROTEIN SHAB"/>
    <property type="match status" value="1"/>
</dbReference>
<dbReference type="InterPro" id="IPR005821">
    <property type="entry name" value="Ion_trans_dom"/>
</dbReference>
<dbReference type="STRING" id="6832.A0A553P4V6"/>
<dbReference type="GO" id="GO:0005251">
    <property type="term" value="F:delayed rectifier potassium channel activity"/>
    <property type="evidence" value="ECO:0007669"/>
    <property type="project" value="TreeGrafter"/>
</dbReference>
<evidence type="ECO:0000256" key="13">
    <source>
        <dbReference type="SAM" id="MobiDB-lite"/>
    </source>
</evidence>
<dbReference type="SUPFAM" id="SSF54695">
    <property type="entry name" value="POZ domain"/>
    <property type="match status" value="1"/>
</dbReference>
<gene>
    <name evidence="16" type="ORF">TCAL_01133</name>
</gene>
<evidence type="ECO:0000256" key="6">
    <source>
        <dbReference type="ARBA" id="ARBA00022882"/>
    </source>
</evidence>
<dbReference type="PANTHER" id="PTHR11537">
    <property type="entry name" value="VOLTAGE-GATED POTASSIUM CHANNEL"/>
    <property type="match status" value="1"/>
</dbReference>
<dbReference type="InterPro" id="IPR000210">
    <property type="entry name" value="BTB/POZ_dom"/>
</dbReference>
<dbReference type="Proteomes" id="UP000318571">
    <property type="component" value="Chromosome 7"/>
</dbReference>
<keyword evidence="4 14" id="KW-0812">Transmembrane</keyword>
<dbReference type="Pfam" id="PF00520">
    <property type="entry name" value="Ion_trans"/>
    <property type="match status" value="1"/>
</dbReference>
<evidence type="ECO:0000256" key="3">
    <source>
        <dbReference type="ARBA" id="ARBA00022538"/>
    </source>
</evidence>
<dbReference type="InterPro" id="IPR011333">
    <property type="entry name" value="SKP1/BTB/POZ_sf"/>
</dbReference>
<dbReference type="InterPro" id="IPR028325">
    <property type="entry name" value="VG_K_chnl"/>
</dbReference>
<dbReference type="PRINTS" id="PR00169">
    <property type="entry name" value="KCHANNEL"/>
</dbReference>
<keyword evidence="2" id="KW-0813">Transport</keyword>
<evidence type="ECO:0000256" key="2">
    <source>
        <dbReference type="ARBA" id="ARBA00022448"/>
    </source>
</evidence>
<dbReference type="FunFam" id="1.10.287.70:FF:000034">
    <property type="entry name" value="Potassium voltage-gated channel subfamily B member"/>
    <property type="match status" value="1"/>
</dbReference>
<keyword evidence="6" id="KW-0851">Voltage-gated channel</keyword>
<keyword evidence="11" id="KW-0407">Ion channel</keyword>
<keyword evidence="7" id="KW-0630">Potassium</keyword>
<feature type="transmembrane region" description="Helical" evidence="14">
    <location>
        <begin position="553"/>
        <end position="570"/>
    </location>
</feature>
<accession>A0A553P4V6</accession>
<comment type="caution">
    <text evidence="16">The sequence shown here is derived from an EMBL/GenBank/DDBJ whole genome shotgun (WGS) entry which is preliminary data.</text>
</comment>
<feature type="transmembrane region" description="Helical" evidence="14">
    <location>
        <begin position="582"/>
        <end position="607"/>
    </location>
</feature>
<keyword evidence="5" id="KW-0631">Potassium channel</keyword>
<dbReference type="PRINTS" id="PR01494">
    <property type="entry name" value="KV9CHANNEL"/>
</dbReference>
<reference evidence="16 17" key="1">
    <citation type="journal article" date="2018" name="Nat. Ecol. Evol.">
        <title>Genomic signatures of mitonuclear coevolution across populations of Tigriopus californicus.</title>
        <authorList>
            <person name="Barreto F.S."/>
            <person name="Watson E.T."/>
            <person name="Lima T.G."/>
            <person name="Willett C.S."/>
            <person name="Edmands S."/>
            <person name="Li W."/>
            <person name="Burton R.S."/>
        </authorList>
    </citation>
    <scope>NUCLEOTIDE SEQUENCE [LARGE SCALE GENOMIC DNA]</scope>
    <source>
        <strain evidence="16 17">San Diego</strain>
    </source>
</reference>
<dbReference type="GO" id="GO:0051260">
    <property type="term" value="P:protein homooligomerization"/>
    <property type="evidence" value="ECO:0007669"/>
    <property type="project" value="InterPro"/>
</dbReference>
<dbReference type="Gene3D" id="1.20.120.350">
    <property type="entry name" value="Voltage-gated potassium channels. Chain C"/>
    <property type="match status" value="1"/>
</dbReference>
<dbReference type="InterPro" id="IPR003971">
    <property type="entry name" value="K_chnl_volt-dep_Kv5/Kv9"/>
</dbReference>
<dbReference type="InterPro" id="IPR003131">
    <property type="entry name" value="T1-type_BTB"/>
</dbReference>
<keyword evidence="3" id="KW-0633">Potassium transport</keyword>
<dbReference type="SUPFAM" id="SSF81324">
    <property type="entry name" value="Voltage-gated potassium channels"/>
    <property type="match status" value="1"/>
</dbReference>
<dbReference type="InterPro" id="IPR003968">
    <property type="entry name" value="K_chnl_volt-dep_Kv"/>
</dbReference>
<dbReference type="PRINTS" id="PR01491">
    <property type="entry name" value="KVCHANNEL"/>
</dbReference>
<evidence type="ECO:0000259" key="15">
    <source>
        <dbReference type="SMART" id="SM00225"/>
    </source>
</evidence>
<keyword evidence="9" id="KW-0406">Ion transport</keyword>
<evidence type="ECO:0000256" key="12">
    <source>
        <dbReference type="SAM" id="Coils"/>
    </source>
</evidence>
<organism evidence="16 17">
    <name type="scientific">Tigriopus californicus</name>
    <name type="common">Marine copepod</name>
    <dbReference type="NCBI Taxonomy" id="6832"/>
    <lineage>
        <taxon>Eukaryota</taxon>
        <taxon>Metazoa</taxon>
        <taxon>Ecdysozoa</taxon>
        <taxon>Arthropoda</taxon>
        <taxon>Crustacea</taxon>
        <taxon>Multicrustacea</taxon>
        <taxon>Hexanauplia</taxon>
        <taxon>Copepoda</taxon>
        <taxon>Harpacticoida</taxon>
        <taxon>Harpacticidae</taxon>
        <taxon>Tigriopus</taxon>
    </lineage>
</organism>
<dbReference type="FunFam" id="3.30.710.10:FF:000010">
    <property type="entry name" value="Potassium voltage-gated channel subfamily B member"/>
    <property type="match status" value="1"/>
</dbReference>
<evidence type="ECO:0000313" key="17">
    <source>
        <dbReference type="Proteomes" id="UP000318571"/>
    </source>
</evidence>
<evidence type="ECO:0000256" key="9">
    <source>
        <dbReference type="ARBA" id="ARBA00023065"/>
    </source>
</evidence>
<dbReference type="GO" id="GO:0008076">
    <property type="term" value="C:voltage-gated potassium channel complex"/>
    <property type="evidence" value="ECO:0007669"/>
    <property type="project" value="InterPro"/>
</dbReference>
<dbReference type="AlphaFoldDB" id="A0A553P4V6"/>
<dbReference type="GO" id="GO:0001508">
    <property type="term" value="P:action potential"/>
    <property type="evidence" value="ECO:0007669"/>
    <property type="project" value="TreeGrafter"/>
</dbReference>
<evidence type="ECO:0000256" key="8">
    <source>
        <dbReference type="ARBA" id="ARBA00022989"/>
    </source>
</evidence>
<feature type="region of interest" description="Disordered" evidence="13">
    <location>
        <begin position="155"/>
        <end position="175"/>
    </location>
</feature>
<evidence type="ECO:0000256" key="10">
    <source>
        <dbReference type="ARBA" id="ARBA00023136"/>
    </source>
</evidence>
<evidence type="ECO:0000256" key="4">
    <source>
        <dbReference type="ARBA" id="ARBA00022692"/>
    </source>
</evidence>
<evidence type="ECO:0000256" key="7">
    <source>
        <dbReference type="ARBA" id="ARBA00022958"/>
    </source>
</evidence>
<evidence type="ECO:0000313" key="16">
    <source>
        <dbReference type="EMBL" id="TRY72708.1"/>
    </source>
</evidence>
<evidence type="ECO:0000256" key="1">
    <source>
        <dbReference type="ARBA" id="ARBA00004141"/>
    </source>
</evidence>